<dbReference type="AlphaFoldDB" id="A0A0S2M0V4"/>
<dbReference type="OrthoDB" id="4947713at2"/>
<accession>A0A0S2M0V4</accession>
<protein>
    <submittedName>
        <fullName evidence="1">Uncharacterized protein</fullName>
    </submittedName>
</protein>
<gene>
    <name evidence="1" type="ORF">AS189_14320</name>
</gene>
<organism evidence="1 2">
    <name type="scientific">Arthrobacter alpinus</name>
    <dbReference type="NCBI Taxonomy" id="656366"/>
    <lineage>
        <taxon>Bacteria</taxon>
        <taxon>Bacillati</taxon>
        <taxon>Actinomycetota</taxon>
        <taxon>Actinomycetes</taxon>
        <taxon>Micrococcales</taxon>
        <taxon>Micrococcaceae</taxon>
        <taxon>Arthrobacter</taxon>
    </lineage>
</organism>
<sequence>MEQDVTQRIREVVAQRSQELGGRGLVAPADVSVTLNAEETAPGCRLFAASWGAGRGRGALSGLLRDEDPPDTYPGQALGKLFARWAESGEAPAAAAVAASAALLLDPARCNDPVLTEEDLEDAPGARLPQLLGGDPPQGVSFWWSDGGRPRNVTVRTENSGGVTINESATATGGAP</sequence>
<dbReference type="Proteomes" id="UP000059574">
    <property type="component" value="Chromosome"/>
</dbReference>
<dbReference type="RefSeq" id="WP_062290309.1">
    <property type="nucleotide sequence ID" value="NZ_CP013200.1"/>
</dbReference>
<evidence type="ECO:0000313" key="1">
    <source>
        <dbReference type="EMBL" id="ALO67449.1"/>
    </source>
</evidence>
<proteinExistence type="predicted"/>
<reference evidence="1 2" key="2">
    <citation type="journal article" date="2016" name="J. Biotechnol.">
        <title>Complete genome sequence of Arthrobacter alpinus ERGS4:06, a yellow pigmented bacterium tolerant to cold and radiations isolated from Sikkim Himalaya.</title>
        <authorList>
            <person name="Kumar R."/>
            <person name="Singh D."/>
            <person name="Swarnkar M.K."/>
            <person name="Singh A.K."/>
            <person name="Kumar S."/>
        </authorList>
    </citation>
    <scope>NUCLEOTIDE SEQUENCE [LARGE SCALE GENOMIC DNA]</scope>
    <source>
        <strain evidence="1 2">ERGS4:06</strain>
    </source>
</reference>
<name>A0A0S2M0V4_9MICC</name>
<evidence type="ECO:0000313" key="2">
    <source>
        <dbReference type="Proteomes" id="UP000059574"/>
    </source>
</evidence>
<dbReference type="EMBL" id="CP013200">
    <property type="protein sequence ID" value="ALO67449.1"/>
    <property type="molecule type" value="Genomic_DNA"/>
</dbReference>
<reference evidence="2" key="1">
    <citation type="submission" date="2015-11" db="EMBL/GenBank/DDBJ databases">
        <authorList>
            <person name="Kumar R."/>
            <person name="Singh D."/>
            <person name="Swarnkar M.K."/>
            <person name="Singh A.K."/>
            <person name="Kumar S."/>
        </authorList>
    </citation>
    <scope>NUCLEOTIDE SEQUENCE [LARGE SCALE GENOMIC DNA]</scope>
    <source>
        <strain evidence="2">ERGS4:06</strain>
    </source>
</reference>